<dbReference type="GO" id="GO:0016757">
    <property type="term" value="F:glycosyltransferase activity"/>
    <property type="evidence" value="ECO:0007669"/>
    <property type="project" value="InterPro"/>
</dbReference>
<dbReference type="EMBL" id="QLSZ01000011">
    <property type="protein sequence ID" value="RAR70224.1"/>
    <property type="molecule type" value="Genomic_DNA"/>
</dbReference>
<keyword evidence="4" id="KW-1185">Reference proteome</keyword>
<reference evidence="3 4" key="1">
    <citation type="submission" date="2018-06" db="EMBL/GenBank/DDBJ databases">
        <title>Genomic Encyclopedia of Archaeal and Bacterial Type Strains, Phase II (KMG-II): from individual species to whole genera.</title>
        <authorList>
            <person name="Goeker M."/>
        </authorList>
    </citation>
    <scope>NUCLEOTIDE SEQUENCE [LARGE SCALE GENOMIC DNA]</scope>
    <source>
        <strain evidence="3 4">DSM 25663</strain>
    </source>
</reference>
<gene>
    <name evidence="3" type="ORF">CLV55_11149</name>
</gene>
<dbReference type="Pfam" id="PF00534">
    <property type="entry name" value="Glycos_transf_1"/>
    <property type="match status" value="1"/>
</dbReference>
<dbReference type="PANTHER" id="PTHR46401">
    <property type="entry name" value="GLYCOSYLTRANSFERASE WBBK-RELATED"/>
    <property type="match status" value="1"/>
</dbReference>
<dbReference type="GO" id="GO:0009103">
    <property type="term" value="P:lipopolysaccharide biosynthetic process"/>
    <property type="evidence" value="ECO:0007669"/>
    <property type="project" value="TreeGrafter"/>
</dbReference>
<feature type="domain" description="Glycosyl transferase family 1" evidence="2">
    <location>
        <begin position="191"/>
        <end position="349"/>
    </location>
</feature>
<dbReference type="OrthoDB" id="1395864at2"/>
<name>A0A328YAM9_9FLAO</name>
<dbReference type="RefSeq" id="WP_112113881.1">
    <property type="nucleotide sequence ID" value="NZ_QLSZ01000011.1"/>
</dbReference>
<dbReference type="SUPFAM" id="SSF53756">
    <property type="entry name" value="UDP-Glycosyltransferase/glycogen phosphorylase"/>
    <property type="match status" value="1"/>
</dbReference>
<evidence type="ECO:0000313" key="4">
    <source>
        <dbReference type="Proteomes" id="UP000248840"/>
    </source>
</evidence>
<evidence type="ECO:0000313" key="3">
    <source>
        <dbReference type="EMBL" id="RAR70224.1"/>
    </source>
</evidence>
<organism evidence="3 4">
    <name type="scientific">Flavobacterium aciduliphilum</name>
    <dbReference type="NCBI Taxonomy" id="1101402"/>
    <lineage>
        <taxon>Bacteria</taxon>
        <taxon>Pseudomonadati</taxon>
        <taxon>Bacteroidota</taxon>
        <taxon>Flavobacteriia</taxon>
        <taxon>Flavobacteriales</taxon>
        <taxon>Flavobacteriaceae</taxon>
        <taxon>Flavobacterium</taxon>
    </lineage>
</organism>
<accession>A0A328YAM9</accession>
<dbReference type="Proteomes" id="UP000248840">
    <property type="component" value="Unassembled WGS sequence"/>
</dbReference>
<proteinExistence type="predicted"/>
<keyword evidence="1 3" id="KW-0808">Transferase</keyword>
<evidence type="ECO:0000256" key="1">
    <source>
        <dbReference type="ARBA" id="ARBA00022679"/>
    </source>
</evidence>
<dbReference type="AlphaFoldDB" id="A0A328YAM9"/>
<protein>
    <submittedName>
        <fullName evidence="3">Glycosyltransferase involved in cell wall biosynthesis</fullName>
    </submittedName>
</protein>
<comment type="caution">
    <text evidence="3">The sequence shown here is derived from an EMBL/GenBank/DDBJ whole genome shotgun (WGS) entry which is preliminary data.</text>
</comment>
<evidence type="ECO:0000259" key="2">
    <source>
        <dbReference type="Pfam" id="PF00534"/>
    </source>
</evidence>
<dbReference type="InterPro" id="IPR001296">
    <property type="entry name" value="Glyco_trans_1"/>
</dbReference>
<dbReference type="Gene3D" id="3.40.50.2000">
    <property type="entry name" value="Glycogen Phosphorylase B"/>
    <property type="match status" value="1"/>
</dbReference>
<dbReference type="PANTHER" id="PTHR46401:SF2">
    <property type="entry name" value="GLYCOSYLTRANSFERASE WBBK-RELATED"/>
    <property type="match status" value="1"/>
</dbReference>
<sequence length="372" mass="42519">MKFVIITHVPHFVYGNSISAYAPYVMEMNIWSKYVDELIIVAPRSFQKKESIDCNYSHSKIKFIEINSFDVLSSKNTFLALLKIPIIGITIFKAMRYSDHIHLRCPGNIGLLGCLIQVFFPKKTKTAKYAGNWDPCAKQPLSYRFQKWILHNTFLTKNMNVLVYGTWNNQSKNIKSFFTATYSDADIEEIQPRKLEGQINFIFVGTLTKGKQPLYAIQLIEALKMKGFEVNLSIYGEGAEMPFLKHYIESNNLHPFICLKGNVSKETMKGVYKNSHFLLLPSKSEGWPKVIAEAMFWGCLPVTTSVSCVSSMLGFGSRGILLTEFLSDDTQNILQLLENQVAYEHKIKEAVAWSQMFTTNKFEYEIKKLVAS</sequence>